<dbReference type="Proteomes" id="UP001381693">
    <property type="component" value="Unassembled WGS sequence"/>
</dbReference>
<accession>A0AAN8ZZR7</accession>
<proteinExistence type="predicted"/>
<dbReference type="AlphaFoldDB" id="A0AAN8ZZR7"/>
<protein>
    <submittedName>
        <fullName evidence="1">Uncharacterized protein</fullName>
    </submittedName>
</protein>
<dbReference type="EMBL" id="JAXCGZ010015818">
    <property type="protein sequence ID" value="KAK7069803.1"/>
    <property type="molecule type" value="Genomic_DNA"/>
</dbReference>
<comment type="caution">
    <text evidence="1">The sequence shown here is derived from an EMBL/GenBank/DDBJ whole genome shotgun (WGS) entry which is preliminary data.</text>
</comment>
<feature type="non-terminal residue" evidence="1">
    <location>
        <position position="1"/>
    </location>
</feature>
<gene>
    <name evidence="1" type="ORF">SK128_020222</name>
</gene>
<keyword evidence="2" id="KW-1185">Reference proteome</keyword>
<reference evidence="1 2" key="1">
    <citation type="submission" date="2023-11" db="EMBL/GenBank/DDBJ databases">
        <title>Halocaridina rubra genome assembly.</title>
        <authorList>
            <person name="Smith C."/>
        </authorList>
    </citation>
    <scope>NUCLEOTIDE SEQUENCE [LARGE SCALE GENOMIC DNA]</scope>
    <source>
        <strain evidence="1">EP-1</strain>
        <tissue evidence="1">Whole</tissue>
    </source>
</reference>
<name>A0AAN8ZZR7_HALRR</name>
<sequence>YAFCGLDQAFRSGTKRKLGSMDSCPEQAPPPGASLLGTIINFDVEDTINNNIDAVSSGLTSLGNGQLINNLASSANQAARELMDGVRRRIGQDKFRWRKHPRLKGRYLRIRF</sequence>
<evidence type="ECO:0000313" key="1">
    <source>
        <dbReference type="EMBL" id="KAK7069803.1"/>
    </source>
</evidence>
<organism evidence="1 2">
    <name type="scientific">Halocaridina rubra</name>
    <name type="common">Hawaiian red shrimp</name>
    <dbReference type="NCBI Taxonomy" id="373956"/>
    <lineage>
        <taxon>Eukaryota</taxon>
        <taxon>Metazoa</taxon>
        <taxon>Ecdysozoa</taxon>
        <taxon>Arthropoda</taxon>
        <taxon>Crustacea</taxon>
        <taxon>Multicrustacea</taxon>
        <taxon>Malacostraca</taxon>
        <taxon>Eumalacostraca</taxon>
        <taxon>Eucarida</taxon>
        <taxon>Decapoda</taxon>
        <taxon>Pleocyemata</taxon>
        <taxon>Caridea</taxon>
        <taxon>Atyoidea</taxon>
        <taxon>Atyidae</taxon>
        <taxon>Halocaridina</taxon>
    </lineage>
</organism>
<evidence type="ECO:0000313" key="2">
    <source>
        <dbReference type="Proteomes" id="UP001381693"/>
    </source>
</evidence>